<evidence type="ECO:0000256" key="2">
    <source>
        <dbReference type="ARBA" id="ARBA00022729"/>
    </source>
</evidence>
<reference evidence="5 6" key="1">
    <citation type="submission" date="2016-10" db="EMBL/GenBank/DDBJ databases">
        <authorList>
            <person name="de Groot N.N."/>
        </authorList>
    </citation>
    <scope>NUCLEOTIDE SEQUENCE [LARGE SCALE GENOMIC DNA]</scope>
    <source>
        <strain evidence="5 6">DSM 16199</strain>
    </source>
</reference>
<sequence length="346" mass="36996">MTNRRMLLGAAGAAIMLAMGATSAFAQDVTLKLHQFLPAQSAVPSLILDVWADKVEADSGGRIKIDRFPSMQLGGTPPELVDQAIDGVADIVWTVVGYTPGRFPSTEVFELPFFVADPMAASYAYWKMYEADMQDQFDGLHMLGTWVHGPGLFHTTDPVNAPSDLQGMKIRGGSRMVNDMLTAVGATPVGMPVPAVSESLSKGVIDGATLPWEVTSSLKVAELVGNHTDFEGNGLYTLTFIMAMNQGAYDGLPDDLKAVIDANSGLDFSVRAAEANLGADAPSKQIAEDMGNNFITIDQATVDTDWMPLVAPIYGSWVADMDSKGYDGQAMIDRARALMAEYTAAQ</sequence>
<dbReference type="InterPro" id="IPR006311">
    <property type="entry name" value="TAT_signal"/>
</dbReference>
<dbReference type="EMBL" id="FOTF01000003">
    <property type="protein sequence ID" value="SFK85677.1"/>
    <property type="molecule type" value="Genomic_DNA"/>
</dbReference>
<name>A0A1I4CZN4_9RHOB</name>
<dbReference type="InterPro" id="IPR038404">
    <property type="entry name" value="TRAP_DctP_sf"/>
</dbReference>
<keyword evidence="3" id="KW-0574">Periplasm</keyword>
<comment type="subcellular location">
    <subcellularLocation>
        <location evidence="1">Periplasm</location>
    </subcellularLocation>
</comment>
<dbReference type="OrthoDB" id="7822595at2"/>
<dbReference type="Gene3D" id="3.40.190.170">
    <property type="entry name" value="Bacterial extracellular solute-binding protein, family 7"/>
    <property type="match status" value="1"/>
</dbReference>
<dbReference type="Proteomes" id="UP000199550">
    <property type="component" value="Unassembled WGS sequence"/>
</dbReference>
<dbReference type="Pfam" id="PF03480">
    <property type="entry name" value="DctP"/>
    <property type="match status" value="1"/>
</dbReference>
<dbReference type="CDD" id="cd13665">
    <property type="entry name" value="PBP2_TRAP_Dctp3_4"/>
    <property type="match status" value="1"/>
</dbReference>
<feature type="chain" id="PRO_5011739294" evidence="4">
    <location>
        <begin position="27"/>
        <end position="346"/>
    </location>
</feature>
<evidence type="ECO:0000256" key="3">
    <source>
        <dbReference type="ARBA" id="ARBA00022764"/>
    </source>
</evidence>
<dbReference type="PANTHER" id="PTHR33376:SF15">
    <property type="entry name" value="BLL6794 PROTEIN"/>
    <property type="match status" value="1"/>
</dbReference>
<evidence type="ECO:0000313" key="6">
    <source>
        <dbReference type="Proteomes" id="UP000199550"/>
    </source>
</evidence>
<dbReference type="GO" id="GO:0042597">
    <property type="term" value="C:periplasmic space"/>
    <property type="evidence" value="ECO:0007669"/>
    <property type="project" value="UniProtKB-SubCell"/>
</dbReference>
<dbReference type="PANTHER" id="PTHR33376">
    <property type="match status" value="1"/>
</dbReference>
<dbReference type="InterPro" id="IPR018389">
    <property type="entry name" value="DctP_fam"/>
</dbReference>
<dbReference type="GO" id="GO:0055085">
    <property type="term" value="P:transmembrane transport"/>
    <property type="evidence" value="ECO:0007669"/>
    <property type="project" value="InterPro"/>
</dbReference>
<organism evidence="5 6">
    <name type="scientific">Loktanella salsilacus</name>
    <dbReference type="NCBI Taxonomy" id="195913"/>
    <lineage>
        <taxon>Bacteria</taxon>
        <taxon>Pseudomonadati</taxon>
        <taxon>Pseudomonadota</taxon>
        <taxon>Alphaproteobacteria</taxon>
        <taxon>Rhodobacterales</taxon>
        <taxon>Roseobacteraceae</taxon>
        <taxon>Loktanella</taxon>
    </lineage>
</organism>
<dbReference type="PROSITE" id="PS51318">
    <property type="entry name" value="TAT"/>
    <property type="match status" value="1"/>
</dbReference>
<feature type="signal peptide" evidence="4">
    <location>
        <begin position="1"/>
        <end position="26"/>
    </location>
</feature>
<gene>
    <name evidence="5" type="ORF">SAMN04488004_10363</name>
</gene>
<keyword evidence="6" id="KW-1185">Reference proteome</keyword>
<evidence type="ECO:0000256" key="4">
    <source>
        <dbReference type="SAM" id="SignalP"/>
    </source>
</evidence>
<dbReference type="STRING" id="195913.SAMN04488004_10363"/>
<dbReference type="AlphaFoldDB" id="A0A1I4CZN4"/>
<dbReference type="RefSeq" id="WP_090185518.1">
    <property type="nucleotide sequence ID" value="NZ_FOTF01000003.1"/>
</dbReference>
<keyword evidence="2 4" id="KW-0732">Signal</keyword>
<proteinExistence type="predicted"/>
<evidence type="ECO:0000256" key="1">
    <source>
        <dbReference type="ARBA" id="ARBA00004418"/>
    </source>
</evidence>
<evidence type="ECO:0000313" key="5">
    <source>
        <dbReference type="EMBL" id="SFK85677.1"/>
    </source>
</evidence>
<accession>A0A1I4CZN4</accession>
<dbReference type="NCBIfam" id="NF037995">
    <property type="entry name" value="TRAP_S1"/>
    <property type="match status" value="1"/>
</dbReference>
<protein>
    <submittedName>
        <fullName evidence="5">TRAP-type C4-dicarboxylate transport system, substrate-binding protein</fullName>
    </submittedName>
</protein>